<keyword evidence="1" id="KW-0732">Signal</keyword>
<feature type="signal peptide" evidence="1">
    <location>
        <begin position="1"/>
        <end position="28"/>
    </location>
</feature>
<evidence type="ECO:0000313" key="3">
    <source>
        <dbReference type="Proteomes" id="UP000636960"/>
    </source>
</evidence>
<evidence type="ECO:0000256" key="1">
    <source>
        <dbReference type="SAM" id="SignalP"/>
    </source>
</evidence>
<name>A0A919MZS4_9ACTN</name>
<comment type="caution">
    <text evidence="2">The sequence shown here is derived from an EMBL/GenBank/DDBJ whole genome shotgun (WGS) entry which is preliminary data.</text>
</comment>
<feature type="chain" id="PRO_5037104938" description="Beta-xylosidase" evidence="1">
    <location>
        <begin position="29"/>
        <end position="450"/>
    </location>
</feature>
<keyword evidence="3" id="KW-1185">Reference proteome</keyword>
<reference evidence="2" key="1">
    <citation type="submission" date="2021-01" db="EMBL/GenBank/DDBJ databases">
        <title>Whole genome shotgun sequence of Actinoplanes rishiriensis NBRC 108556.</title>
        <authorList>
            <person name="Komaki H."/>
            <person name="Tamura T."/>
        </authorList>
    </citation>
    <scope>NUCLEOTIDE SEQUENCE</scope>
    <source>
        <strain evidence="2">NBRC 108556</strain>
    </source>
</reference>
<dbReference type="EMBL" id="BOMV01000011">
    <property type="protein sequence ID" value="GIE94177.1"/>
    <property type="molecule type" value="Genomic_DNA"/>
</dbReference>
<evidence type="ECO:0008006" key="4">
    <source>
        <dbReference type="Google" id="ProtNLM"/>
    </source>
</evidence>
<dbReference type="SUPFAM" id="SSF51445">
    <property type="entry name" value="(Trans)glycosidases"/>
    <property type="match status" value="1"/>
</dbReference>
<dbReference type="AlphaFoldDB" id="A0A919MZS4"/>
<accession>A0A919MZS4</accession>
<protein>
    <recommendedName>
        <fullName evidence="4">Beta-xylosidase</fullName>
    </recommendedName>
</protein>
<evidence type="ECO:0000313" key="2">
    <source>
        <dbReference type="EMBL" id="GIE94177.1"/>
    </source>
</evidence>
<organism evidence="2 3">
    <name type="scientific">Paractinoplanes rishiriensis</name>
    <dbReference type="NCBI Taxonomy" id="1050105"/>
    <lineage>
        <taxon>Bacteria</taxon>
        <taxon>Bacillati</taxon>
        <taxon>Actinomycetota</taxon>
        <taxon>Actinomycetes</taxon>
        <taxon>Micromonosporales</taxon>
        <taxon>Micromonosporaceae</taxon>
        <taxon>Paractinoplanes</taxon>
    </lineage>
</organism>
<dbReference type="RefSeq" id="WP_203780499.1">
    <property type="nucleotide sequence ID" value="NZ_BOMV01000011.1"/>
</dbReference>
<sequence length="450" mass="48292">MWRRVGRLLAVPVLLMVVVVVPASPALAAVDTMTVDMTAYGGTPTYRASGFIYGTSTNGASPSQSLQSQIKVKVMRAGGSQIGCPNGGYVNGGYTARWNFLKAYYARARSTGAAFSLLFSGVWGADGVCNVPRWPGDGGNWTEYTTFVNRIIADARAAGMTGSDVRWDLWNEPNIFFWGRTQSQYLEMIRRGTQLVRAAIPGAVIEGPSYAGVPSPSNSWWNTYLDYVRANNVVPNIISWHDLPGDPAADAAALSGMLSSRGISISGTSVNEYGAFGDEQQPGPSAWYIARLERCNCDGARANWGMVGQTPSLYDTFGWLVTANANQPMGQWWVYKRYADQSGQRTKITAGSSHDGTVFQDSSARRSIAVLGARVGASQGAVDLRYTGIPSWLVGNGSVNVLVERMPSTNAYVSAPTVVSNSRLTVSGGAITVPINWTNLKDAYAVTLTP</sequence>
<proteinExistence type="predicted"/>
<dbReference type="Proteomes" id="UP000636960">
    <property type="component" value="Unassembled WGS sequence"/>
</dbReference>
<dbReference type="InterPro" id="IPR017853">
    <property type="entry name" value="GH"/>
</dbReference>
<dbReference type="Gene3D" id="3.20.20.80">
    <property type="entry name" value="Glycosidases"/>
    <property type="match status" value="1"/>
</dbReference>
<gene>
    <name evidence="2" type="ORF">Ari01nite_16420</name>
</gene>